<keyword evidence="2" id="KW-1185">Reference proteome</keyword>
<protein>
    <submittedName>
        <fullName evidence="1">Uncharacterized protein</fullName>
    </submittedName>
</protein>
<gene>
    <name evidence="1" type="ORF">AOQ84DRAFT_386613</name>
</gene>
<proteinExistence type="predicted"/>
<evidence type="ECO:0000313" key="2">
    <source>
        <dbReference type="Proteomes" id="UP000250140"/>
    </source>
</evidence>
<dbReference type="Proteomes" id="UP000250140">
    <property type="component" value="Unassembled WGS sequence"/>
</dbReference>
<sequence length="391" mass="43801">MKRYCNSALRSGILSRWGVNPSIRAFSSSAYRQKTGGLPVFQESTSPKLSTLLETLNSNILLPRHLNADQRRLVYQKKHASRLENEPMYVQIGDVEMQLKHVDQVKDLPSRWSVLKQVVELSKDQKDWDNVVKMLEGFYLAGIHLKPRQLVKLIRRANQANMQHIVLRALQQVKTTGLSLKNPEILEAVLIGIRNKASQSGWEPESTKKALAFTEQVMELMENPEHLGTSFAKSGDPRASPLVIALPLELAVIRAARHLDGKDADGKVKIYAVRLMSAFKQDNFLKVSLPGLLSELKGPEEVVSGKTKVVVEEYYSLAEKVMKWLPVWHGLRIASSEVLGEDMPMLEDAQTVIDLVDKRLAAAADAIRKVCRSGVEPDKLPCIQALKECGR</sequence>
<evidence type="ECO:0000313" key="1">
    <source>
        <dbReference type="EMBL" id="OCL11748.1"/>
    </source>
</evidence>
<reference evidence="1 2" key="1">
    <citation type="journal article" date="2016" name="Nat. Commun.">
        <title>Ectomycorrhizal ecology is imprinted in the genome of the dominant symbiotic fungus Cenococcum geophilum.</title>
        <authorList>
            <consortium name="DOE Joint Genome Institute"/>
            <person name="Peter M."/>
            <person name="Kohler A."/>
            <person name="Ohm R.A."/>
            <person name="Kuo A."/>
            <person name="Krutzmann J."/>
            <person name="Morin E."/>
            <person name="Arend M."/>
            <person name="Barry K.W."/>
            <person name="Binder M."/>
            <person name="Choi C."/>
            <person name="Clum A."/>
            <person name="Copeland A."/>
            <person name="Grisel N."/>
            <person name="Haridas S."/>
            <person name="Kipfer T."/>
            <person name="LaButti K."/>
            <person name="Lindquist E."/>
            <person name="Lipzen A."/>
            <person name="Maire R."/>
            <person name="Meier B."/>
            <person name="Mihaltcheva S."/>
            <person name="Molinier V."/>
            <person name="Murat C."/>
            <person name="Poggeler S."/>
            <person name="Quandt C.A."/>
            <person name="Sperisen C."/>
            <person name="Tritt A."/>
            <person name="Tisserant E."/>
            <person name="Crous P.W."/>
            <person name="Henrissat B."/>
            <person name="Nehls U."/>
            <person name="Egli S."/>
            <person name="Spatafora J.W."/>
            <person name="Grigoriev I.V."/>
            <person name="Martin F.M."/>
        </authorList>
    </citation>
    <scope>NUCLEOTIDE SEQUENCE [LARGE SCALE GENOMIC DNA]</scope>
    <source>
        <strain evidence="1 2">CBS 207.34</strain>
    </source>
</reference>
<dbReference type="EMBL" id="KV748993">
    <property type="protein sequence ID" value="OCL11748.1"/>
    <property type="molecule type" value="Genomic_DNA"/>
</dbReference>
<dbReference type="OrthoDB" id="5405126at2759"/>
<accession>A0A8E2JW65</accession>
<name>A0A8E2JW65_9PEZI</name>
<organism evidence="1 2">
    <name type="scientific">Glonium stellatum</name>
    <dbReference type="NCBI Taxonomy" id="574774"/>
    <lineage>
        <taxon>Eukaryota</taxon>
        <taxon>Fungi</taxon>
        <taxon>Dikarya</taxon>
        <taxon>Ascomycota</taxon>
        <taxon>Pezizomycotina</taxon>
        <taxon>Dothideomycetes</taxon>
        <taxon>Pleosporomycetidae</taxon>
        <taxon>Gloniales</taxon>
        <taxon>Gloniaceae</taxon>
        <taxon>Glonium</taxon>
    </lineage>
</organism>
<dbReference type="AlphaFoldDB" id="A0A8E2JW65"/>